<feature type="compositionally biased region" description="Polar residues" evidence="1">
    <location>
        <begin position="1"/>
        <end position="16"/>
    </location>
</feature>
<evidence type="ECO:0000313" key="2">
    <source>
        <dbReference type="EMBL" id="PPQ82785.1"/>
    </source>
</evidence>
<feature type="compositionally biased region" description="Basic and acidic residues" evidence="1">
    <location>
        <begin position="431"/>
        <end position="446"/>
    </location>
</feature>
<dbReference type="InParanoid" id="A0A409WW85"/>
<dbReference type="EMBL" id="NHYD01003095">
    <property type="protein sequence ID" value="PPQ82785.1"/>
    <property type="molecule type" value="Genomic_DNA"/>
</dbReference>
<comment type="caution">
    <text evidence="2">The sequence shown here is derived from an EMBL/GenBank/DDBJ whole genome shotgun (WGS) entry which is preliminary data.</text>
</comment>
<evidence type="ECO:0000313" key="3">
    <source>
        <dbReference type="Proteomes" id="UP000283269"/>
    </source>
</evidence>
<dbReference type="OrthoDB" id="2118965at2759"/>
<feature type="compositionally biased region" description="Polar residues" evidence="1">
    <location>
        <begin position="456"/>
        <end position="472"/>
    </location>
</feature>
<dbReference type="PANTHER" id="PTHR38703">
    <property type="entry name" value="CHROMOSOME 8, WHOLE GENOME SHOTGUN SEQUENCE"/>
    <property type="match status" value="1"/>
</dbReference>
<dbReference type="PANTHER" id="PTHR38703:SF1">
    <property type="entry name" value="ALLERGEN"/>
    <property type="match status" value="1"/>
</dbReference>
<dbReference type="AlphaFoldDB" id="A0A409WW85"/>
<protein>
    <recommendedName>
        <fullName evidence="4">Allergen</fullName>
    </recommendedName>
</protein>
<feature type="region of interest" description="Disordered" evidence="1">
    <location>
        <begin position="1"/>
        <end position="89"/>
    </location>
</feature>
<organism evidence="2 3">
    <name type="scientific">Psilocybe cyanescens</name>
    <dbReference type="NCBI Taxonomy" id="93625"/>
    <lineage>
        <taxon>Eukaryota</taxon>
        <taxon>Fungi</taxon>
        <taxon>Dikarya</taxon>
        <taxon>Basidiomycota</taxon>
        <taxon>Agaricomycotina</taxon>
        <taxon>Agaricomycetes</taxon>
        <taxon>Agaricomycetidae</taxon>
        <taxon>Agaricales</taxon>
        <taxon>Agaricineae</taxon>
        <taxon>Strophariaceae</taxon>
        <taxon>Psilocybe</taxon>
    </lineage>
</organism>
<feature type="region of interest" description="Disordered" evidence="1">
    <location>
        <begin position="104"/>
        <end position="180"/>
    </location>
</feature>
<reference evidence="2 3" key="1">
    <citation type="journal article" date="2018" name="Evol. Lett.">
        <title>Horizontal gene cluster transfer increased hallucinogenic mushroom diversity.</title>
        <authorList>
            <person name="Reynolds H.T."/>
            <person name="Vijayakumar V."/>
            <person name="Gluck-Thaler E."/>
            <person name="Korotkin H.B."/>
            <person name="Matheny P.B."/>
            <person name="Slot J.C."/>
        </authorList>
    </citation>
    <scope>NUCLEOTIDE SEQUENCE [LARGE SCALE GENOMIC DNA]</scope>
    <source>
        <strain evidence="2 3">2631</strain>
    </source>
</reference>
<sequence>MGISNTMKNMLSSDNTTGDERPGVGLQGNDPASNVDSGLNREASRLTNSNRATHGPSHKLPSGTGPGTSGKPSNVASELAMQQDMERAKTQGIAGYGTDAAAAAGSDLSGTHQPKSRLPARATDTGTSSGGGTGLGSSSKRNTRDSYASDTNDGRAPAPASNSRTGASDSGYDANRGRPSADTEYMYREREYEADVGHAGILSGDHNFGHNKNSPKDSMPTANAEEDTNQLQPVTHERIRHIETEEISRIKDRERHIHHVQHHTQPIVAAEELEEQHKSFIHPITHVREKHANKVDDNTLFEGQVNQFHDTLTHSSKERTIIDKGTTVNETVHHHVHHVIQPVIEKETIDRQHIHTTIPIHEVTHEAPVVHQSQTHAPVPMEHFLQRGGTLHGATSHEEISRRVLHSGECTREVDGIAETMERDLNLKQDRGAHAHSHTDDSDLAAKKAAARRQASVNVDQPATTTTARSRN</sequence>
<name>A0A409WW85_PSICY</name>
<accession>A0A409WW85</accession>
<dbReference type="Proteomes" id="UP000283269">
    <property type="component" value="Unassembled WGS sequence"/>
</dbReference>
<evidence type="ECO:0000256" key="1">
    <source>
        <dbReference type="SAM" id="MobiDB-lite"/>
    </source>
</evidence>
<keyword evidence="3" id="KW-1185">Reference proteome</keyword>
<evidence type="ECO:0008006" key="4">
    <source>
        <dbReference type="Google" id="ProtNLM"/>
    </source>
</evidence>
<proteinExistence type="predicted"/>
<gene>
    <name evidence="2" type="ORF">CVT25_009280</name>
</gene>
<feature type="region of interest" description="Disordered" evidence="1">
    <location>
        <begin position="207"/>
        <end position="227"/>
    </location>
</feature>
<feature type="region of interest" description="Disordered" evidence="1">
    <location>
        <begin position="431"/>
        <end position="472"/>
    </location>
</feature>